<dbReference type="AlphaFoldDB" id="J9CRQ5"/>
<reference evidence="7" key="1">
    <citation type="journal article" date="2012" name="PLoS ONE">
        <title>Gene sets for utilization of primary and secondary nutrition supplies in the distal gut of endangered iberian lynx.</title>
        <authorList>
            <person name="Alcaide M."/>
            <person name="Messina E."/>
            <person name="Richter M."/>
            <person name="Bargiela R."/>
            <person name="Peplies J."/>
            <person name="Huws S.A."/>
            <person name="Newbold C.J."/>
            <person name="Golyshin P.N."/>
            <person name="Simon M.A."/>
            <person name="Lopez G."/>
            <person name="Yakimov M.M."/>
            <person name="Ferrer M."/>
        </authorList>
    </citation>
    <scope>NUCLEOTIDE SEQUENCE</scope>
</reference>
<evidence type="ECO:0000256" key="2">
    <source>
        <dbReference type="ARBA" id="ARBA00012400"/>
    </source>
</evidence>
<evidence type="ECO:0000313" key="7">
    <source>
        <dbReference type="EMBL" id="EJX02871.1"/>
    </source>
</evidence>
<dbReference type="NCBIfam" id="TIGR01470">
    <property type="entry name" value="cysG_Nterm"/>
    <property type="match status" value="1"/>
</dbReference>
<dbReference type="InterPro" id="IPR028161">
    <property type="entry name" value="Met8-like"/>
</dbReference>
<keyword evidence="4" id="KW-0520">NAD</keyword>
<comment type="caution">
    <text evidence="7">The sequence shown here is derived from an EMBL/GenBank/DDBJ whole genome shotgun (WGS) entry which is preliminary data.</text>
</comment>
<dbReference type="InterPro" id="IPR028281">
    <property type="entry name" value="Sirohaem_synthase_central"/>
</dbReference>
<dbReference type="Pfam" id="PF14824">
    <property type="entry name" value="Sirohm_synth_M"/>
    <property type="match status" value="1"/>
</dbReference>
<comment type="pathway">
    <text evidence="1">Porphyrin-containing compound metabolism; siroheme biosynthesis; sirohydrochlorin from precorrin-2: step 1/1.</text>
</comment>
<protein>
    <recommendedName>
        <fullName evidence="2">precorrin-2 dehydrogenase</fullName>
        <ecNumber evidence="2">1.3.1.76</ecNumber>
    </recommendedName>
</protein>
<dbReference type="InterPro" id="IPR042518">
    <property type="entry name" value="SirC_C"/>
</dbReference>
<dbReference type="UniPathway" id="UPA00262">
    <property type="reaction ID" value="UER00222"/>
</dbReference>
<proteinExistence type="predicted"/>
<organism evidence="7">
    <name type="scientific">gut metagenome</name>
    <dbReference type="NCBI Taxonomy" id="749906"/>
    <lineage>
        <taxon>unclassified sequences</taxon>
        <taxon>metagenomes</taxon>
        <taxon>organismal metagenomes</taxon>
    </lineage>
</organism>
<keyword evidence="5" id="KW-0627">Porphyrin biosynthesis</keyword>
<dbReference type="PANTHER" id="PTHR35330:SF1">
    <property type="entry name" value="SIROHEME BIOSYNTHESIS PROTEIN MET8"/>
    <property type="match status" value="1"/>
</dbReference>
<dbReference type="Gene3D" id="1.10.8.610">
    <property type="entry name" value="SirC, precorrin-2 dehydrogenase, C-terminal helical domain-like"/>
    <property type="match status" value="1"/>
</dbReference>
<dbReference type="EC" id="1.3.1.76" evidence="2"/>
<gene>
    <name evidence="7" type="ORF">EVA_09025</name>
</gene>
<feature type="domain" description="Siroheme synthase central" evidence="6">
    <location>
        <begin position="52"/>
        <end position="77"/>
    </location>
</feature>
<dbReference type="InterPro" id="IPR006367">
    <property type="entry name" value="Sirohaem_synthase_N"/>
</dbReference>
<evidence type="ECO:0000256" key="3">
    <source>
        <dbReference type="ARBA" id="ARBA00023002"/>
    </source>
</evidence>
<evidence type="ECO:0000259" key="6">
    <source>
        <dbReference type="Pfam" id="PF14824"/>
    </source>
</evidence>
<keyword evidence="3" id="KW-0560">Oxidoreductase</keyword>
<dbReference type="GO" id="GO:0004325">
    <property type="term" value="F:ferrochelatase activity"/>
    <property type="evidence" value="ECO:0007669"/>
    <property type="project" value="InterPro"/>
</dbReference>
<dbReference type="Gene3D" id="3.40.50.720">
    <property type="entry name" value="NAD(P)-binding Rossmann-like Domain"/>
    <property type="match status" value="1"/>
</dbReference>
<dbReference type="GO" id="GO:0043115">
    <property type="term" value="F:precorrin-2 dehydrogenase activity"/>
    <property type="evidence" value="ECO:0007669"/>
    <property type="project" value="UniProtKB-EC"/>
</dbReference>
<evidence type="ECO:0000256" key="1">
    <source>
        <dbReference type="ARBA" id="ARBA00005010"/>
    </source>
</evidence>
<name>J9CRQ5_9ZZZZ</name>
<evidence type="ECO:0000256" key="4">
    <source>
        <dbReference type="ARBA" id="ARBA00023027"/>
    </source>
</evidence>
<dbReference type="GO" id="GO:0019354">
    <property type="term" value="P:siroheme biosynthetic process"/>
    <property type="evidence" value="ECO:0007669"/>
    <property type="project" value="UniProtKB-UniPathway"/>
</dbReference>
<dbReference type="PANTHER" id="PTHR35330">
    <property type="entry name" value="SIROHEME BIOSYNTHESIS PROTEIN MET8"/>
    <property type="match status" value="1"/>
</dbReference>
<dbReference type="EMBL" id="AMCI01002381">
    <property type="protein sequence ID" value="EJX02871.1"/>
    <property type="molecule type" value="Genomic_DNA"/>
</dbReference>
<accession>J9CRQ5</accession>
<dbReference type="Pfam" id="PF13241">
    <property type="entry name" value="NAD_binding_7"/>
    <property type="match status" value="1"/>
</dbReference>
<dbReference type="SUPFAM" id="SSF75615">
    <property type="entry name" value="Siroheme synthase middle domains-like"/>
    <property type="match status" value="1"/>
</dbReference>
<sequence>MNRTSFFVIAATDEPVCNHKIAELCKQKRIPVNVVDDAEECSFLFPALVTKGNLTVGISTGGSSPTAAVCLKEQIAEMIPEHFDEILEFLHEQRDKIKKEISNEQLRHSLLKKLFFAAVAKGKPLQSEEVSEMIQKEEIQ</sequence>
<evidence type="ECO:0000256" key="5">
    <source>
        <dbReference type="ARBA" id="ARBA00023244"/>
    </source>
</evidence>